<keyword evidence="3" id="KW-1185">Reference proteome</keyword>
<organism evidence="2 3">
    <name type="scientific">Rahnella woolbedingensis</name>
    <dbReference type="NCBI Taxonomy" id="1510574"/>
    <lineage>
        <taxon>Bacteria</taxon>
        <taxon>Pseudomonadati</taxon>
        <taxon>Pseudomonadota</taxon>
        <taxon>Gammaproteobacteria</taxon>
        <taxon>Enterobacterales</taxon>
        <taxon>Yersiniaceae</taxon>
        <taxon>Rahnella</taxon>
    </lineage>
</organism>
<evidence type="ECO:0000313" key="2">
    <source>
        <dbReference type="EMBL" id="RJT40180.1"/>
    </source>
</evidence>
<proteinExistence type="predicted"/>
<dbReference type="PANTHER" id="PTHR35562:SF2">
    <property type="entry name" value="DNA ENDONUCLEASE SMRA-RELATED"/>
    <property type="match status" value="1"/>
</dbReference>
<dbReference type="PANTHER" id="PTHR35562">
    <property type="entry name" value="DNA ENDONUCLEASE SMRA-RELATED"/>
    <property type="match status" value="1"/>
</dbReference>
<dbReference type="EMBL" id="RAHH01000026">
    <property type="protein sequence ID" value="RJT40180.1"/>
    <property type="molecule type" value="Genomic_DNA"/>
</dbReference>
<accession>A0A419N4N6</accession>
<reference evidence="2 3" key="1">
    <citation type="submission" date="2018-09" db="EMBL/GenBank/DDBJ databases">
        <authorList>
            <person name="Le Fleche-Mateos A."/>
        </authorList>
    </citation>
    <scope>NUCLEOTIDE SEQUENCE [LARGE SCALE GENOMIC DNA]</scope>
    <source>
        <strain evidence="2 3">DSM 27399</strain>
    </source>
</reference>
<dbReference type="PROSITE" id="PS50828">
    <property type="entry name" value="SMR"/>
    <property type="match status" value="1"/>
</dbReference>
<keyword evidence="2" id="KW-0540">Nuclease</keyword>
<evidence type="ECO:0000259" key="1">
    <source>
        <dbReference type="PROSITE" id="PS50828"/>
    </source>
</evidence>
<keyword evidence="2" id="KW-0378">Hydrolase</keyword>
<dbReference type="InterPro" id="IPR036063">
    <property type="entry name" value="Smr_dom_sf"/>
</dbReference>
<dbReference type="Proteomes" id="UP000284908">
    <property type="component" value="Unassembled WGS sequence"/>
</dbReference>
<keyword evidence="2" id="KW-0255">Endonuclease</keyword>
<dbReference type="GO" id="GO:0004520">
    <property type="term" value="F:DNA endonuclease activity"/>
    <property type="evidence" value="ECO:0007669"/>
    <property type="project" value="TreeGrafter"/>
</dbReference>
<protein>
    <submittedName>
        <fullName evidence="2">DNA endonuclease SmrA</fullName>
    </submittedName>
</protein>
<gene>
    <name evidence="2" type="primary">smrA</name>
    <name evidence="2" type="ORF">D6C13_19645</name>
</gene>
<dbReference type="OrthoDB" id="9808881at2"/>
<comment type="caution">
    <text evidence="2">The sequence shown here is derived from an EMBL/GenBank/DDBJ whole genome shotgun (WGS) entry which is preliminary data.</text>
</comment>
<feature type="domain" description="Smr" evidence="1">
    <location>
        <begin position="90"/>
        <end position="171"/>
    </location>
</feature>
<dbReference type="NCBIfam" id="NF033154">
    <property type="entry name" value="endonuc_SmrA"/>
    <property type="match status" value="1"/>
</dbReference>
<dbReference type="AlphaFoldDB" id="A0A419N4N6"/>
<dbReference type="SMART" id="SM00463">
    <property type="entry name" value="SMR"/>
    <property type="match status" value="1"/>
</dbReference>
<dbReference type="InterPro" id="IPR002625">
    <property type="entry name" value="Smr_dom"/>
</dbReference>
<dbReference type="RefSeq" id="WP_120134355.1">
    <property type="nucleotide sequence ID" value="NZ_RAHH01000026.1"/>
</dbReference>
<dbReference type="SUPFAM" id="SSF160443">
    <property type="entry name" value="SMR domain-like"/>
    <property type="match status" value="1"/>
</dbReference>
<dbReference type="Gene3D" id="3.30.1370.110">
    <property type="match status" value="1"/>
</dbReference>
<evidence type="ECO:0000313" key="3">
    <source>
        <dbReference type="Proteomes" id="UP000284908"/>
    </source>
</evidence>
<dbReference type="InterPro" id="IPR047688">
    <property type="entry name" value="Endonuc_SmrA"/>
</dbReference>
<name>A0A419N4N6_9GAMM</name>
<sequence>MSEDDDDLFSQEMAGVQPLASDKRVVYLKNSATGQKVSGDELPEKRENPLTTGFLNIQPCEEPLEYKHDGVQQGVLDKLRQGKYPLEASLNLIRKPVEQCRQELFSFLCQAQAENLRTLLIIHGRGRDDESHANIVRSYLAKWLKQLDDVQAFCVAIQKDGGAGACYVALKKSAQAKQENWERHAKRSR</sequence>
<dbReference type="Pfam" id="PF01713">
    <property type="entry name" value="Smr"/>
    <property type="match status" value="1"/>
</dbReference>